<organism evidence="1 2">
    <name type="scientific">Candidatus Magnetobacterium bavaricum</name>
    <dbReference type="NCBI Taxonomy" id="29290"/>
    <lineage>
        <taxon>Bacteria</taxon>
        <taxon>Pseudomonadati</taxon>
        <taxon>Nitrospirota</taxon>
        <taxon>Thermodesulfovibrionia</taxon>
        <taxon>Thermodesulfovibrionales</taxon>
        <taxon>Candidatus Magnetobacteriaceae</taxon>
        <taxon>Candidatus Magnetobacterium</taxon>
    </lineage>
</organism>
<comment type="caution">
    <text evidence="1">The sequence shown here is derived from an EMBL/GenBank/DDBJ whole genome shotgun (WGS) entry which is preliminary data.</text>
</comment>
<accession>A0A0F3GQI7</accession>
<dbReference type="EMBL" id="LACI01001587">
    <property type="protein sequence ID" value="KJU84166.1"/>
    <property type="molecule type" value="Genomic_DNA"/>
</dbReference>
<dbReference type="Proteomes" id="UP000033423">
    <property type="component" value="Unassembled WGS sequence"/>
</dbReference>
<reference evidence="1 2" key="1">
    <citation type="submission" date="2015-02" db="EMBL/GenBank/DDBJ databases">
        <title>Single-cell genomics of uncultivated deep-branching MTB reveals a conserved set of magnetosome genes.</title>
        <authorList>
            <person name="Kolinko S."/>
            <person name="Richter M."/>
            <person name="Glockner F.O."/>
            <person name="Brachmann A."/>
            <person name="Schuler D."/>
        </authorList>
    </citation>
    <scope>NUCLEOTIDE SEQUENCE [LARGE SCALE GENOMIC DNA]</scope>
    <source>
        <strain evidence="1">TM-1</strain>
    </source>
</reference>
<sequence length="59" mass="6647">MIIGRIITQGSRLHLCQWGRGQEIEEVLGIKEYMGCQCSHKLSSDDILTHVTHGELVIL</sequence>
<protein>
    <submittedName>
        <fullName evidence="1">Uncharacterized protein</fullName>
    </submittedName>
</protein>
<name>A0A0F3GQI7_9BACT</name>
<evidence type="ECO:0000313" key="2">
    <source>
        <dbReference type="Proteomes" id="UP000033423"/>
    </source>
</evidence>
<keyword evidence="2" id="KW-1185">Reference proteome</keyword>
<dbReference type="AlphaFoldDB" id="A0A0F3GQI7"/>
<gene>
    <name evidence="1" type="ORF">MBAV_003637</name>
</gene>
<evidence type="ECO:0000313" key="1">
    <source>
        <dbReference type="EMBL" id="KJU84166.1"/>
    </source>
</evidence>
<proteinExistence type="predicted"/>